<organism evidence="2 3">
    <name type="scientific">Modicella reniformis</name>
    <dbReference type="NCBI Taxonomy" id="1440133"/>
    <lineage>
        <taxon>Eukaryota</taxon>
        <taxon>Fungi</taxon>
        <taxon>Fungi incertae sedis</taxon>
        <taxon>Mucoromycota</taxon>
        <taxon>Mortierellomycotina</taxon>
        <taxon>Mortierellomycetes</taxon>
        <taxon>Mortierellales</taxon>
        <taxon>Mortierellaceae</taxon>
        <taxon>Modicella</taxon>
    </lineage>
</organism>
<feature type="compositionally biased region" description="Polar residues" evidence="1">
    <location>
        <begin position="66"/>
        <end position="100"/>
    </location>
</feature>
<dbReference type="Proteomes" id="UP000749646">
    <property type="component" value="Unassembled WGS sequence"/>
</dbReference>
<feature type="compositionally biased region" description="Polar residues" evidence="1">
    <location>
        <begin position="28"/>
        <end position="55"/>
    </location>
</feature>
<feature type="region of interest" description="Disordered" evidence="1">
    <location>
        <begin position="28"/>
        <end position="111"/>
    </location>
</feature>
<evidence type="ECO:0000313" key="2">
    <source>
        <dbReference type="EMBL" id="KAF9917363.1"/>
    </source>
</evidence>
<feature type="non-terminal residue" evidence="2">
    <location>
        <position position="162"/>
    </location>
</feature>
<feature type="compositionally biased region" description="Basic and acidic residues" evidence="1">
    <location>
        <begin position="101"/>
        <end position="111"/>
    </location>
</feature>
<keyword evidence="3" id="KW-1185">Reference proteome</keyword>
<name>A0A9P6LRK7_9FUNG</name>
<evidence type="ECO:0000313" key="3">
    <source>
        <dbReference type="Proteomes" id="UP000749646"/>
    </source>
</evidence>
<accession>A0A9P6LRK7</accession>
<dbReference type="EMBL" id="JAAAHW010011798">
    <property type="protein sequence ID" value="KAF9917363.1"/>
    <property type="molecule type" value="Genomic_DNA"/>
</dbReference>
<gene>
    <name evidence="2" type="ORF">BGZ65_012902</name>
</gene>
<dbReference type="OrthoDB" id="10579048at2759"/>
<comment type="caution">
    <text evidence="2">The sequence shown here is derived from an EMBL/GenBank/DDBJ whole genome shotgun (WGS) entry which is preliminary data.</text>
</comment>
<reference evidence="2" key="1">
    <citation type="journal article" date="2020" name="Fungal Divers.">
        <title>Resolving the Mortierellaceae phylogeny through synthesis of multi-gene phylogenetics and phylogenomics.</title>
        <authorList>
            <person name="Vandepol N."/>
            <person name="Liber J."/>
            <person name="Desiro A."/>
            <person name="Na H."/>
            <person name="Kennedy M."/>
            <person name="Barry K."/>
            <person name="Grigoriev I.V."/>
            <person name="Miller A.N."/>
            <person name="O'Donnell K."/>
            <person name="Stajich J.E."/>
            <person name="Bonito G."/>
        </authorList>
    </citation>
    <scope>NUCLEOTIDE SEQUENCE</scope>
    <source>
        <strain evidence="2">MES-2147</strain>
    </source>
</reference>
<dbReference type="AlphaFoldDB" id="A0A9P6LRK7"/>
<sequence>MATTATTATTAASTTLSPMDTAKLCASPLNSSASSIREDTTSTFSDSGHSESSLGGLNHVNDGVEGSTTQRRMSRVYSFNSRPVSTATQLDVGQLQTQQDHGQDEDHERRDSTLLDADGVVVVLRKESCWKTFLRRKVPIFGWLLSPGYNLTDLPDDLIAGI</sequence>
<protein>
    <submittedName>
        <fullName evidence="2">Uncharacterized protein</fullName>
    </submittedName>
</protein>
<proteinExistence type="predicted"/>
<evidence type="ECO:0000256" key="1">
    <source>
        <dbReference type="SAM" id="MobiDB-lite"/>
    </source>
</evidence>